<evidence type="ECO:0000313" key="4">
    <source>
        <dbReference type="Proteomes" id="UP001500200"/>
    </source>
</evidence>
<evidence type="ECO:0000259" key="2">
    <source>
        <dbReference type="Pfam" id="PF03703"/>
    </source>
</evidence>
<dbReference type="PANTHER" id="PTHR34473:SF3">
    <property type="entry name" value="TRANSMEMBRANE PROTEIN-RELATED"/>
    <property type="match status" value="1"/>
</dbReference>
<keyword evidence="1" id="KW-0812">Transmembrane</keyword>
<evidence type="ECO:0000256" key="1">
    <source>
        <dbReference type="SAM" id="Phobius"/>
    </source>
</evidence>
<gene>
    <name evidence="3" type="ORF">GCM10023346_26200</name>
</gene>
<dbReference type="PANTHER" id="PTHR34473">
    <property type="entry name" value="UPF0699 TRANSMEMBRANE PROTEIN YDBS"/>
    <property type="match status" value="1"/>
</dbReference>
<keyword evidence="1" id="KW-1133">Transmembrane helix</keyword>
<feature type="transmembrane region" description="Helical" evidence="1">
    <location>
        <begin position="20"/>
        <end position="43"/>
    </location>
</feature>
<dbReference type="InterPro" id="IPR005182">
    <property type="entry name" value="YdbS-like_PH"/>
</dbReference>
<sequence length="161" mass="17784">MAETDVAGAMFSAAVSRRAVTVWNIASVCTGLIACMVLFGLRLVFHEGWLAIVLTVLVGVTVASTVTECLLVNPRRALTFRYGVEPMGLSIGQGRWIQRETFVPRAQILYVRLRRGPVLRNFRLASVHVGVLGREFMVPCLDDRDAERLRGALKNVDRGAE</sequence>
<comment type="caution">
    <text evidence="3">The sequence shown here is derived from an EMBL/GenBank/DDBJ whole genome shotgun (WGS) entry which is preliminary data.</text>
</comment>
<dbReference type="EMBL" id="BAABKK010000015">
    <property type="protein sequence ID" value="GAA5195653.1"/>
    <property type="molecule type" value="Genomic_DNA"/>
</dbReference>
<protein>
    <submittedName>
        <fullName evidence="3">PH domain-containing protein</fullName>
    </submittedName>
</protein>
<keyword evidence="4" id="KW-1185">Reference proteome</keyword>
<dbReference type="Pfam" id="PF03703">
    <property type="entry name" value="bPH_2"/>
    <property type="match status" value="1"/>
</dbReference>
<feature type="transmembrane region" description="Helical" evidence="1">
    <location>
        <begin position="49"/>
        <end position="72"/>
    </location>
</feature>
<dbReference type="RefSeq" id="WP_345449806.1">
    <property type="nucleotide sequence ID" value="NZ_BAABKK010000015.1"/>
</dbReference>
<name>A0ABP9SI11_9MICC</name>
<accession>A0ABP9SI11</accession>
<organism evidence="3 4">
    <name type="scientific">Arthrobacter gyeryongensis</name>
    <dbReference type="NCBI Taxonomy" id="1650592"/>
    <lineage>
        <taxon>Bacteria</taxon>
        <taxon>Bacillati</taxon>
        <taxon>Actinomycetota</taxon>
        <taxon>Actinomycetes</taxon>
        <taxon>Micrococcales</taxon>
        <taxon>Micrococcaceae</taxon>
        <taxon>Arthrobacter</taxon>
    </lineage>
</organism>
<dbReference type="Proteomes" id="UP001500200">
    <property type="component" value="Unassembled WGS sequence"/>
</dbReference>
<feature type="domain" description="YdbS-like PH" evidence="2">
    <location>
        <begin position="79"/>
        <end position="151"/>
    </location>
</feature>
<evidence type="ECO:0000313" key="3">
    <source>
        <dbReference type="EMBL" id="GAA5195653.1"/>
    </source>
</evidence>
<keyword evidence="1" id="KW-0472">Membrane</keyword>
<reference evidence="4" key="1">
    <citation type="journal article" date="2019" name="Int. J. Syst. Evol. Microbiol.">
        <title>The Global Catalogue of Microorganisms (GCM) 10K type strain sequencing project: providing services to taxonomists for standard genome sequencing and annotation.</title>
        <authorList>
            <consortium name="The Broad Institute Genomics Platform"/>
            <consortium name="The Broad Institute Genome Sequencing Center for Infectious Disease"/>
            <person name="Wu L."/>
            <person name="Ma J."/>
        </authorList>
    </citation>
    <scope>NUCLEOTIDE SEQUENCE [LARGE SCALE GENOMIC DNA]</scope>
    <source>
        <strain evidence="4">JCM 18514</strain>
    </source>
</reference>
<proteinExistence type="predicted"/>